<keyword evidence="2" id="KW-1185">Reference proteome</keyword>
<dbReference type="AlphaFoldDB" id="A0A1A8XXJ8"/>
<protein>
    <submittedName>
        <fullName evidence="1">Uncharacterized protein</fullName>
    </submittedName>
</protein>
<evidence type="ECO:0000313" key="1">
    <source>
        <dbReference type="EMBL" id="SBT08763.1"/>
    </source>
</evidence>
<name>A0A1A8XXJ8_9PROT</name>
<accession>A0A1A8XXJ8</accession>
<evidence type="ECO:0000313" key="2">
    <source>
        <dbReference type="Proteomes" id="UP000199169"/>
    </source>
</evidence>
<dbReference type="EMBL" id="FLQX01000142">
    <property type="protein sequence ID" value="SBT08763.1"/>
    <property type="molecule type" value="Genomic_DNA"/>
</dbReference>
<proteinExistence type="predicted"/>
<gene>
    <name evidence="1" type="ORF">ACCAA_630009</name>
</gene>
<sequence>MDSGSKLQRFAGSRRGGTGIIGQHLVAGSRIVKSAEVYKLPVEGGCGTGLRWPLERTIVHLIRPRTFHAAAMRKARQEG</sequence>
<organism evidence="1 2">
    <name type="scientific">Candidatus Accumulibacter aalborgensis</name>
    <dbReference type="NCBI Taxonomy" id="1860102"/>
    <lineage>
        <taxon>Bacteria</taxon>
        <taxon>Pseudomonadati</taxon>
        <taxon>Pseudomonadota</taxon>
        <taxon>Betaproteobacteria</taxon>
        <taxon>Candidatus Accumulibacter</taxon>
    </lineage>
</organism>
<reference evidence="1 2" key="1">
    <citation type="submission" date="2016-06" db="EMBL/GenBank/DDBJ databases">
        <authorList>
            <person name="Kjaerup R.B."/>
            <person name="Dalgaard T.S."/>
            <person name="Juul-Madsen H.R."/>
        </authorList>
    </citation>
    <scope>NUCLEOTIDE SEQUENCE [LARGE SCALE GENOMIC DNA]</scope>
    <source>
        <strain evidence="1">3</strain>
    </source>
</reference>
<dbReference type="Proteomes" id="UP000199169">
    <property type="component" value="Unassembled WGS sequence"/>
</dbReference>